<feature type="transmembrane region" description="Helical" evidence="1">
    <location>
        <begin position="43"/>
        <end position="63"/>
    </location>
</feature>
<keyword evidence="1" id="KW-0812">Transmembrane</keyword>
<dbReference type="Proteomes" id="UP000624325">
    <property type="component" value="Unassembled WGS sequence"/>
</dbReference>
<dbReference type="EMBL" id="BONC01000055">
    <property type="protein sequence ID" value="GIF59862.1"/>
    <property type="molecule type" value="Genomic_DNA"/>
</dbReference>
<evidence type="ECO:0000313" key="3">
    <source>
        <dbReference type="Proteomes" id="UP000624325"/>
    </source>
</evidence>
<evidence type="ECO:0000313" key="2">
    <source>
        <dbReference type="EMBL" id="GIF59862.1"/>
    </source>
</evidence>
<evidence type="ECO:0008006" key="4">
    <source>
        <dbReference type="Google" id="ProtNLM"/>
    </source>
</evidence>
<accession>A0ABQ4CAS1</accession>
<evidence type="ECO:0000256" key="1">
    <source>
        <dbReference type="SAM" id="Phobius"/>
    </source>
</evidence>
<reference evidence="2 3" key="1">
    <citation type="submission" date="2021-01" db="EMBL/GenBank/DDBJ databases">
        <title>Whole genome shotgun sequence of Asanoa iriomotensis NBRC 100142.</title>
        <authorList>
            <person name="Komaki H."/>
            <person name="Tamura T."/>
        </authorList>
    </citation>
    <scope>NUCLEOTIDE SEQUENCE [LARGE SCALE GENOMIC DNA]</scope>
    <source>
        <strain evidence="2 3">NBRC 100142</strain>
    </source>
</reference>
<gene>
    <name evidence="2" type="ORF">Air01nite_59570</name>
</gene>
<comment type="caution">
    <text evidence="2">The sequence shown here is derived from an EMBL/GenBank/DDBJ whole genome shotgun (WGS) entry which is preliminary data.</text>
</comment>
<keyword evidence="3" id="KW-1185">Reference proteome</keyword>
<keyword evidence="1" id="KW-0472">Membrane</keyword>
<name>A0ABQ4CAS1_9ACTN</name>
<dbReference type="PROSITE" id="PS51257">
    <property type="entry name" value="PROKAR_LIPOPROTEIN"/>
    <property type="match status" value="1"/>
</dbReference>
<organism evidence="2 3">
    <name type="scientific">Asanoa iriomotensis</name>
    <dbReference type="NCBI Taxonomy" id="234613"/>
    <lineage>
        <taxon>Bacteria</taxon>
        <taxon>Bacillati</taxon>
        <taxon>Actinomycetota</taxon>
        <taxon>Actinomycetes</taxon>
        <taxon>Micromonosporales</taxon>
        <taxon>Micromonosporaceae</taxon>
        <taxon>Asanoa</taxon>
    </lineage>
</organism>
<protein>
    <recommendedName>
        <fullName evidence="4">Phospholipase D-like protein</fullName>
    </recommendedName>
</protein>
<proteinExistence type="predicted"/>
<sequence length="66" mass="7163">MDDPSKCGADPWAVLPSALLSCAYVLAAAIVAMRTKLPTWLRLLALALAPLAAAPLVWSLFFYRPY</sequence>
<keyword evidence="1" id="KW-1133">Transmembrane helix</keyword>
<feature type="transmembrane region" description="Helical" evidence="1">
    <location>
        <begin position="12"/>
        <end position="31"/>
    </location>
</feature>